<protein>
    <submittedName>
        <fullName evidence="1">Uncharacterized protein</fullName>
    </submittedName>
</protein>
<dbReference type="EMBL" id="JAIFRP010000014">
    <property type="protein sequence ID" value="KAK2586211.1"/>
    <property type="molecule type" value="Genomic_DNA"/>
</dbReference>
<reference evidence="1" key="1">
    <citation type="submission" date="2021-08" db="EMBL/GenBank/DDBJ databases">
        <authorList>
            <person name="Misof B."/>
            <person name="Oliver O."/>
            <person name="Podsiadlowski L."/>
            <person name="Donath A."/>
            <person name="Peters R."/>
            <person name="Mayer C."/>
            <person name="Rust J."/>
            <person name="Gunkel S."/>
            <person name="Lesny P."/>
            <person name="Martin S."/>
            <person name="Oeyen J.P."/>
            <person name="Petersen M."/>
            <person name="Panagiotis P."/>
            <person name="Wilbrandt J."/>
            <person name="Tanja T."/>
        </authorList>
    </citation>
    <scope>NUCLEOTIDE SEQUENCE</scope>
    <source>
        <strain evidence="1">GBR_01_08_01A</strain>
        <tissue evidence="1">Thorax + abdomen</tissue>
    </source>
</reference>
<reference evidence="1" key="2">
    <citation type="journal article" date="2023" name="Commun. Biol.">
        <title>Intrasexual cuticular hydrocarbon dimorphism in a wasp sheds light on hydrocarbon biosynthesis genes in Hymenoptera.</title>
        <authorList>
            <person name="Moris V.C."/>
            <person name="Podsiadlowski L."/>
            <person name="Martin S."/>
            <person name="Oeyen J.P."/>
            <person name="Donath A."/>
            <person name="Petersen M."/>
            <person name="Wilbrandt J."/>
            <person name="Misof B."/>
            <person name="Liedtke D."/>
            <person name="Thamm M."/>
            <person name="Scheiner R."/>
            <person name="Schmitt T."/>
            <person name="Niehuis O."/>
        </authorList>
    </citation>
    <scope>NUCLEOTIDE SEQUENCE</scope>
    <source>
        <strain evidence="1">GBR_01_08_01A</strain>
    </source>
</reference>
<gene>
    <name evidence="1" type="ORF">KPH14_001470</name>
</gene>
<comment type="caution">
    <text evidence="1">The sequence shown here is derived from an EMBL/GenBank/DDBJ whole genome shotgun (WGS) entry which is preliminary data.</text>
</comment>
<proteinExistence type="predicted"/>
<keyword evidence="2" id="KW-1185">Reference proteome</keyword>
<evidence type="ECO:0000313" key="1">
    <source>
        <dbReference type="EMBL" id="KAK2586211.1"/>
    </source>
</evidence>
<evidence type="ECO:0000313" key="2">
    <source>
        <dbReference type="Proteomes" id="UP001258017"/>
    </source>
</evidence>
<accession>A0AAD9RUR0</accession>
<name>A0AAD9RUR0_9HYME</name>
<organism evidence="1 2">
    <name type="scientific">Odynerus spinipes</name>
    <dbReference type="NCBI Taxonomy" id="1348599"/>
    <lineage>
        <taxon>Eukaryota</taxon>
        <taxon>Metazoa</taxon>
        <taxon>Ecdysozoa</taxon>
        <taxon>Arthropoda</taxon>
        <taxon>Hexapoda</taxon>
        <taxon>Insecta</taxon>
        <taxon>Pterygota</taxon>
        <taxon>Neoptera</taxon>
        <taxon>Endopterygota</taxon>
        <taxon>Hymenoptera</taxon>
        <taxon>Apocrita</taxon>
        <taxon>Aculeata</taxon>
        <taxon>Vespoidea</taxon>
        <taxon>Vespidae</taxon>
        <taxon>Eumeninae</taxon>
        <taxon>Odynerus</taxon>
    </lineage>
</organism>
<sequence length="82" mass="8774">MARDRYASLTAGIQHGYLKGQLFSRLVERAGTLSLLPKGSGSTSTLSKSSSTLGSIDLALARLWRSKESKTRIVPIVTNAVP</sequence>
<dbReference type="Proteomes" id="UP001258017">
    <property type="component" value="Unassembled WGS sequence"/>
</dbReference>
<dbReference type="AlphaFoldDB" id="A0AAD9RUR0"/>